<dbReference type="Proteomes" id="UP000034029">
    <property type="component" value="Chromosome"/>
</dbReference>
<keyword evidence="2" id="KW-0813">Transport</keyword>
<evidence type="ECO:0000256" key="5">
    <source>
        <dbReference type="SAM" id="MobiDB-lite"/>
    </source>
</evidence>
<dbReference type="EMBL" id="CP011366">
    <property type="protein sequence ID" value="AKG73158.1"/>
    <property type="molecule type" value="Genomic_DNA"/>
</dbReference>
<sequence length="89" mass="10161">MPSPIDPPEGCRFHTRCPFATDKCREEIPVLETKDEIYDGEHTVACHYALDIQQGKHKPKYEMTNVRKVLDEEGTGNEGDSKQLEEAKE</sequence>
<evidence type="ECO:0000313" key="7">
    <source>
        <dbReference type="EMBL" id="AKG73158.1"/>
    </source>
</evidence>
<feature type="domain" description="Oligopeptide/dipeptide ABC transporter C-terminal" evidence="6">
    <location>
        <begin position="2"/>
        <end position="24"/>
    </location>
</feature>
<evidence type="ECO:0000259" key="6">
    <source>
        <dbReference type="Pfam" id="PF08352"/>
    </source>
</evidence>
<gene>
    <name evidence="7" type="ORF">AAT16_02345</name>
</gene>
<evidence type="ECO:0000313" key="8">
    <source>
        <dbReference type="Proteomes" id="UP000034029"/>
    </source>
</evidence>
<dbReference type="InterPro" id="IPR013563">
    <property type="entry name" value="Oligopep_ABC_C"/>
</dbReference>
<dbReference type="RefSeq" id="WP_046789350.1">
    <property type="nucleotide sequence ID" value="NZ_CP011366.1"/>
</dbReference>
<dbReference type="Gene3D" id="3.40.50.300">
    <property type="entry name" value="P-loop containing nucleotide triphosphate hydrolases"/>
    <property type="match status" value="1"/>
</dbReference>
<accession>A0ABM5T6W6</accession>
<evidence type="ECO:0000256" key="2">
    <source>
        <dbReference type="ARBA" id="ARBA00022448"/>
    </source>
</evidence>
<name>A0ABM5T6W6_9STAP</name>
<reference evidence="7 8" key="1">
    <citation type="journal article" date="2015" name="Int. J. Syst. Evol. Microbiol.">
        <title>Complete genome sequence of Salinicoccus halodurans H3B36, isolated from the Qaidam Basin in China.</title>
        <authorList>
            <person name="Jiang K."/>
            <person name="Xue Y."/>
            <person name="Ma Y."/>
        </authorList>
    </citation>
    <scope>NUCLEOTIDE SEQUENCE [LARGE SCALE GENOMIC DNA]</scope>
    <source>
        <strain evidence="7 8">H3B36</strain>
    </source>
</reference>
<keyword evidence="3" id="KW-0547">Nucleotide-binding</keyword>
<organism evidence="7 8">
    <name type="scientific">Salinicoccus halodurans</name>
    <dbReference type="NCBI Taxonomy" id="407035"/>
    <lineage>
        <taxon>Bacteria</taxon>
        <taxon>Bacillati</taxon>
        <taxon>Bacillota</taxon>
        <taxon>Bacilli</taxon>
        <taxon>Bacillales</taxon>
        <taxon>Staphylococcaceae</taxon>
        <taxon>Salinicoccus</taxon>
    </lineage>
</organism>
<evidence type="ECO:0000256" key="4">
    <source>
        <dbReference type="ARBA" id="ARBA00022840"/>
    </source>
</evidence>
<protein>
    <recommendedName>
        <fullName evidence="6">Oligopeptide/dipeptide ABC transporter C-terminal domain-containing protein</fullName>
    </recommendedName>
</protein>
<reference evidence="8" key="2">
    <citation type="submission" date="2015-04" db="EMBL/GenBank/DDBJ databases">
        <title>Complete genome sequence of Salinicoccus halodurans strain H3B36, isolated from the Qaidam basin of China.</title>
        <authorList>
            <person name="Ma Y."/>
            <person name="Jiang K."/>
            <person name="Xue Y."/>
        </authorList>
    </citation>
    <scope>NUCLEOTIDE SEQUENCE [LARGE SCALE GENOMIC DNA]</scope>
    <source>
        <strain evidence="8">H3B36</strain>
    </source>
</reference>
<dbReference type="NCBIfam" id="TIGR01727">
    <property type="entry name" value="oligo_HPY"/>
    <property type="match status" value="1"/>
</dbReference>
<evidence type="ECO:0000256" key="1">
    <source>
        <dbReference type="ARBA" id="ARBA00005417"/>
    </source>
</evidence>
<feature type="region of interest" description="Disordered" evidence="5">
    <location>
        <begin position="68"/>
        <end position="89"/>
    </location>
</feature>
<dbReference type="Pfam" id="PF08352">
    <property type="entry name" value="oligo_HPY"/>
    <property type="match status" value="1"/>
</dbReference>
<keyword evidence="8" id="KW-1185">Reference proteome</keyword>
<comment type="similarity">
    <text evidence="1">Belongs to the ABC transporter superfamily.</text>
</comment>
<dbReference type="InterPro" id="IPR027417">
    <property type="entry name" value="P-loop_NTPase"/>
</dbReference>
<proteinExistence type="inferred from homology"/>
<keyword evidence="4" id="KW-0067">ATP-binding</keyword>
<evidence type="ECO:0000256" key="3">
    <source>
        <dbReference type="ARBA" id="ARBA00022741"/>
    </source>
</evidence>
<feature type="compositionally biased region" description="Basic and acidic residues" evidence="5">
    <location>
        <begin position="79"/>
        <end position="89"/>
    </location>
</feature>